<accession>A0A1X6X7Y1</accession>
<reference evidence="2 3" key="1">
    <citation type="submission" date="2017-02" db="EMBL/GenBank/DDBJ databases">
        <authorList>
            <person name="Peterson S.W."/>
        </authorList>
    </citation>
    <scope>NUCLEOTIDE SEQUENCE [LARGE SCALE GENOMIC DNA]</scope>
    <source>
        <strain evidence="2 3">CIP104813</strain>
    </source>
</reference>
<gene>
    <name evidence="2" type="ORF">FM110_12500</name>
</gene>
<sequence>MPGAAYPATATGAIPAQPGAMPVHPGGFGVPGAMPTMTGAIPAQQTGQLPTATGAIPVQPTAQLPTATGAIPAQSAGPAPSALAPHELVAQPWPAVPGTTHGSGAPRSRAGLVAAIAGLCALLLVLLAGLTAAGIYVAASLQSMEGTIEQAPAPGTPGGDEPQTVPGTVLDSSGAPVDGLGTPDAPAIMGENSLRWPTEDGGTLTLEIESVTWNADEDIKASDPSAPAPEAGMHYALITIRGTYEGEKYAVLGDDIDLAIETDAGVYYDDGQIRAPEPLWRMGGITDGESASGQMVIAVPEAEVGSALVSVAPWGGDYLYVAES</sequence>
<evidence type="ECO:0000313" key="3">
    <source>
        <dbReference type="Proteomes" id="UP000195981"/>
    </source>
</evidence>
<keyword evidence="1" id="KW-0812">Transmembrane</keyword>
<keyword evidence="3" id="KW-1185">Reference proteome</keyword>
<dbReference type="EMBL" id="FWFG01000108">
    <property type="protein sequence ID" value="SLM95249.1"/>
    <property type="molecule type" value="Genomic_DNA"/>
</dbReference>
<name>A0A1X6X7Y1_9MICO</name>
<feature type="transmembrane region" description="Helical" evidence="1">
    <location>
        <begin position="112"/>
        <end position="139"/>
    </location>
</feature>
<evidence type="ECO:0008006" key="4">
    <source>
        <dbReference type="Google" id="ProtNLM"/>
    </source>
</evidence>
<dbReference type="Proteomes" id="UP000195981">
    <property type="component" value="Unassembled WGS sequence"/>
</dbReference>
<evidence type="ECO:0000256" key="1">
    <source>
        <dbReference type="SAM" id="Phobius"/>
    </source>
</evidence>
<keyword evidence="1" id="KW-0472">Membrane</keyword>
<organism evidence="2 3">
    <name type="scientific">Brachybacterium nesterenkovii</name>
    <dbReference type="NCBI Taxonomy" id="47847"/>
    <lineage>
        <taxon>Bacteria</taxon>
        <taxon>Bacillati</taxon>
        <taxon>Actinomycetota</taxon>
        <taxon>Actinomycetes</taxon>
        <taxon>Micrococcales</taxon>
        <taxon>Dermabacteraceae</taxon>
        <taxon>Brachybacterium</taxon>
    </lineage>
</organism>
<keyword evidence="1" id="KW-1133">Transmembrane helix</keyword>
<evidence type="ECO:0000313" key="2">
    <source>
        <dbReference type="EMBL" id="SLM95249.1"/>
    </source>
</evidence>
<proteinExistence type="predicted"/>
<protein>
    <recommendedName>
        <fullName evidence="4">DUF4352 domain-containing protein</fullName>
    </recommendedName>
</protein>
<dbReference type="AlphaFoldDB" id="A0A1X6X7Y1"/>